<dbReference type="EC" id="2.7.13.3" evidence="2"/>
<dbReference type="InterPro" id="IPR036097">
    <property type="entry name" value="HisK_dim/P_sf"/>
</dbReference>
<dbReference type="KEGG" id="oar:OA238_c32620"/>
<dbReference type="EMBL" id="CP003742">
    <property type="protein sequence ID" value="AGI73247.1"/>
    <property type="molecule type" value="Genomic_DNA"/>
</dbReference>
<keyword evidence="7" id="KW-0812">Transmembrane</keyword>
<dbReference type="RefSeq" id="WP_015496265.1">
    <property type="nucleotide sequence ID" value="NC_020908.1"/>
</dbReference>
<evidence type="ECO:0000256" key="2">
    <source>
        <dbReference type="ARBA" id="ARBA00012438"/>
    </source>
</evidence>
<feature type="transmembrane region" description="Helical" evidence="7">
    <location>
        <begin position="112"/>
        <end position="133"/>
    </location>
</feature>
<dbReference type="InterPro" id="IPR036890">
    <property type="entry name" value="HATPase_C_sf"/>
</dbReference>
<feature type="transmembrane region" description="Helical" evidence="7">
    <location>
        <begin position="193"/>
        <end position="214"/>
    </location>
</feature>
<dbReference type="InterPro" id="IPR003661">
    <property type="entry name" value="HisK_dim/P_dom"/>
</dbReference>
<dbReference type="Gene3D" id="1.10.287.130">
    <property type="match status" value="1"/>
</dbReference>
<dbReference type="SUPFAM" id="SSF47384">
    <property type="entry name" value="Homodimeric domain of signal transducing histidine kinase"/>
    <property type="match status" value="1"/>
</dbReference>
<dbReference type="InterPro" id="IPR003594">
    <property type="entry name" value="HATPase_dom"/>
</dbReference>
<organism evidence="9 10">
    <name type="scientific">Octadecabacter arcticus 238</name>
    <dbReference type="NCBI Taxonomy" id="391616"/>
    <lineage>
        <taxon>Bacteria</taxon>
        <taxon>Pseudomonadati</taxon>
        <taxon>Pseudomonadota</taxon>
        <taxon>Alphaproteobacteria</taxon>
        <taxon>Rhodobacterales</taxon>
        <taxon>Roseobacteraceae</taxon>
        <taxon>Octadecabacter</taxon>
    </lineage>
</organism>
<evidence type="ECO:0000256" key="3">
    <source>
        <dbReference type="ARBA" id="ARBA00022553"/>
    </source>
</evidence>
<dbReference type="InterPro" id="IPR050736">
    <property type="entry name" value="Sensor_HK_Regulatory"/>
</dbReference>
<dbReference type="InterPro" id="IPR004358">
    <property type="entry name" value="Sig_transdc_His_kin-like_C"/>
</dbReference>
<dbReference type="HOGENOM" id="CLU_000445_114_58_5"/>
<dbReference type="PANTHER" id="PTHR43711">
    <property type="entry name" value="TWO-COMPONENT HISTIDINE KINASE"/>
    <property type="match status" value="1"/>
</dbReference>
<evidence type="ECO:0000256" key="1">
    <source>
        <dbReference type="ARBA" id="ARBA00000085"/>
    </source>
</evidence>
<dbReference type="PRINTS" id="PR00344">
    <property type="entry name" value="BCTRLSENSOR"/>
</dbReference>
<reference evidence="9 10" key="1">
    <citation type="journal article" date="2013" name="PLoS ONE">
        <title>Poles Apart: Arctic and Antarctic Octadecabacter strains Share High Genome Plasticity and a New Type of Xanthorhodopsin.</title>
        <authorList>
            <person name="Vollmers J."/>
            <person name="Voget S."/>
            <person name="Dietrich S."/>
            <person name="Gollnow K."/>
            <person name="Smits M."/>
            <person name="Meyer K."/>
            <person name="Brinkhoff T."/>
            <person name="Simon M."/>
            <person name="Daniel R."/>
        </authorList>
    </citation>
    <scope>NUCLEOTIDE SEQUENCE [LARGE SCALE GENOMIC DNA]</scope>
    <source>
        <strain evidence="9 10">238</strain>
    </source>
</reference>
<dbReference type="PROSITE" id="PS50109">
    <property type="entry name" value="HIS_KIN"/>
    <property type="match status" value="1"/>
</dbReference>
<evidence type="ECO:0000259" key="8">
    <source>
        <dbReference type="PROSITE" id="PS50109"/>
    </source>
</evidence>
<dbReference type="InterPro" id="IPR005467">
    <property type="entry name" value="His_kinase_dom"/>
</dbReference>
<dbReference type="STRING" id="391616.OA238_c32620"/>
<keyword evidence="6" id="KW-0902">Two-component regulatory system</keyword>
<dbReference type="CDD" id="cd00082">
    <property type="entry name" value="HisKA"/>
    <property type="match status" value="1"/>
</dbReference>
<keyword evidence="7" id="KW-0472">Membrane</keyword>
<dbReference type="Pfam" id="PF00512">
    <property type="entry name" value="HisKA"/>
    <property type="match status" value="1"/>
</dbReference>
<accession>M9RM28</accession>
<proteinExistence type="predicted"/>
<keyword evidence="7" id="KW-1133">Transmembrane helix</keyword>
<dbReference type="AlphaFoldDB" id="M9RM28"/>
<dbReference type="Pfam" id="PF02518">
    <property type="entry name" value="HATPase_c"/>
    <property type="match status" value="1"/>
</dbReference>
<feature type="transmembrane region" description="Helical" evidence="7">
    <location>
        <begin position="160"/>
        <end position="184"/>
    </location>
</feature>
<keyword evidence="4" id="KW-0808">Transferase</keyword>
<dbReference type="PANTHER" id="PTHR43711:SF26">
    <property type="entry name" value="SENSOR HISTIDINE KINASE RCSC"/>
    <property type="match status" value="1"/>
</dbReference>
<sequence length="598" mass="65112">MKSNFLNALSECVKIDVGIPAVQVAIATFLVVSALAFWSRTQISLPGNRWFTYSTLAMLWWLAAVGIELSVSALPCKVALSQIAWLGIILLPTFWCFFLYEYAFSKKVPLGLVWIGAAFLPSVFLALVMTNAFHGQLYGAGTRLIDDGIKSYTFFDHGPLFFILISYIYLIIVGTCAVAGGALLKASPAVRSFFVKLFMTTIIPVTANILYVFYGVSLFRTDPTPFSFAASLTLVVWLIVSDRWVDVRAISRDLLFYTSPDLVFVIDVDGTLLETNLAAKAFLRSQQSDGGSLSALKSIGPVFASLTMTAKLPDILEVQNGDHHYVARAYPISWGEGQTLLGWTVAFVDVTMQKRYAARAMTAERVQAQFLATVSHELRTPLTVINGALGLLNIHPSKLTAEKSTHLISLALKNSAILAKLVNDLLDMQKLESSEFTLNLEICDVSDIISGAVASMETFKYKGNVKLRFDRKPSGVMILADKIRMHQVVVNVISNAIKFSEENSVVEVCMNAEGDTVQITVKDTGRGIPAGSEEKVFGQFLQVDGSDDKDVYGSGLGMHISRQILSQHGGTIGYASELGVGTLFTITLPIKSDAASGA</sequence>
<evidence type="ECO:0000313" key="10">
    <source>
        <dbReference type="Proteomes" id="UP000004688"/>
    </source>
</evidence>
<dbReference type="InterPro" id="IPR031621">
    <property type="entry name" value="HisKA_7TM"/>
</dbReference>
<dbReference type="Pfam" id="PF16927">
    <property type="entry name" value="HisKA_7TM"/>
    <property type="match status" value="1"/>
</dbReference>
<dbReference type="Gene3D" id="3.30.565.10">
    <property type="entry name" value="Histidine kinase-like ATPase, C-terminal domain"/>
    <property type="match status" value="1"/>
</dbReference>
<keyword evidence="10" id="KW-1185">Reference proteome</keyword>
<dbReference type="GO" id="GO:0000155">
    <property type="term" value="F:phosphorelay sensor kinase activity"/>
    <property type="evidence" value="ECO:0007669"/>
    <property type="project" value="InterPro"/>
</dbReference>
<gene>
    <name evidence="9" type="ORF">OA238_c32620</name>
</gene>
<evidence type="ECO:0000256" key="5">
    <source>
        <dbReference type="ARBA" id="ARBA00022777"/>
    </source>
</evidence>
<dbReference type="CDD" id="cd00075">
    <property type="entry name" value="HATPase"/>
    <property type="match status" value="1"/>
</dbReference>
<feature type="transmembrane region" description="Helical" evidence="7">
    <location>
        <begin position="20"/>
        <end position="38"/>
    </location>
</feature>
<dbReference type="SMART" id="SM00388">
    <property type="entry name" value="HisKA"/>
    <property type="match status" value="1"/>
</dbReference>
<dbReference type="eggNOG" id="COG2205">
    <property type="taxonomic scope" value="Bacteria"/>
</dbReference>
<evidence type="ECO:0000256" key="7">
    <source>
        <dbReference type="SAM" id="Phobius"/>
    </source>
</evidence>
<dbReference type="SMART" id="SM00387">
    <property type="entry name" value="HATPase_c"/>
    <property type="match status" value="1"/>
</dbReference>
<dbReference type="SUPFAM" id="SSF55874">
    <property type="entry name" value="ATPase domain of HSP90 chaperone/DNA topoisomerase II/histidine kinase"/>
    <property type="match status" value="1"/>
</dbReference>
<evidence type="ECO:0000256" key="6">
    <source>
        <dbReference type="ARBA" id="ARBA00023012"/>
    </source>
</evidence>
<evidence type="ECO:0000313" key="9">
    <source>
        <dbReference type="EMBL" id="AGI73247.1"/>
    </source>
</evidence>
<keyword evidence="5 9" id="KW-0418">Kinase</keyword>
<dbReference type="Proteomes" id="UP000004688">
    <property type="component" value="Chromosome"/>
</dbReference>
<name>M9RM28_9RHOB</name>
<evidence type="ECO:0000256" key="4">
    <source>
        <dbReference type="ARBA" id="ARBA00022679"/>
    </source>
</evidence>
<feature type="transmembrane region" description="Helical" evidence="7">
    <location>
        <begin position="50"/>
        <end position="71"/>
    </location>
</feature>
<feature type="transmembrane region" description="Helical" evidence="7">
    <location>
        <begin position="83"/>
        <end position="100"/>
    </location>
</feature>
<dbReference type="OrthoDB" id="9801651at2"/>
<keyword evidence="3" id="KW-0597">Phosphoprotein</keyword>
<dbReference type="FunFam" id="3.30.565.10:FF:000006">
    <property type="entry name" value="Sensor histidine kinase WalK"/>
    <property type="match status" value="1"/>
</dbReference>
<comment type="catalytic activity">
    <reaction evidence="1">
        <text>ATP + protein L-histidine = ADP + protein N-phospho-L-histidine.</text>
        <dbReference type="EC" id="2.7.13.3"/>
    </reaction>
</comment>
<feature type="domain" description="Histidine kinase" evidence="8">
    <location>
        <begin position="373"/>
        <end position="592"/>
    </location>
</feature>
<protein>
    <recommendedName>
        <fullName evidence="2">histidine kinase</fullName>
        <ecNumber evidence="2">2.7.13.3</ecNumber>
    </recommendedName>
</protein>